<dbReference type="AlphaFoldDB" id="A0A8S0W874"/>
<sequence length="51" mass="5903">MNKKFSLVSRFTVLSLADFTIRALYYCSYDIRTILQAVFFYNQSVSAILIA</sequence>
<dbReference type="Proteomes" id="UP000836597">
    <property type="component" value="Chromosome"/>
</dbReference>
<dbReference type="EMBL" id="CDGJ01000037">
    <property type="protein sequence ID" value="CEJ07066.1"/>
    <property type="molecule type" value="Genomic_DNA"/>
</dbReference>
<evidence type="ECO:0000313" key="2">
    <source>
        <dbReference type="EMBL" id="CEJ07066.1"/>
    </source>
</evidence>
<dbReference type="Proteomes" id="UP001071230">
    <property type="component" value="Unassembled WGS sequence"/>
</dbReference>
<dbReference type="EMBL" id="LR746496">
    <property type="protein sequence ID" value="CAA7601579.1"/>
    <property type="molecule type" value="Genomic_DNA"/>
</dbReference>
<evidence type="ECO:0000313" key="3">
    <source>
        <dbReference type="Proteomes" id="UP001071230"/>
    </source>
</evidence>
<dbReference type="KEGG" id="aacx:DEACI_2246"/>
<protein>
    <submittedName>
        <fullName evidence="1">Uncharacterized protein</fullName>
    </submittedName>
</protein>
<reference evidence="1" key="2">
    <citation type="submission" date="2020-01" db="EMBL/GenBank/DDBJ databases">
        <authorList>
            <person name="Hornung B."/>
        </authorList>
    </citation>
    <scope>NUCLEOTIDE SEQUENCE</scope>
    <source>
        <strain evidence="1">PacBioINE</strain>
    </source>
</reference>
<evidence type="ECO:0000313" key="1">
    <source>
        <dbReference type="EMBL" id="CAA7601579.1"/>
    </source>
</evidence>
<organism evidence="1">
    <name type="scientific">Acididesulfobacillus acetoxydans</name>
    <dbReference type="NCBI Taxonomy" id="1561005"/>
    <lineage>
        <taxon>Bacteria</taxon>
        <taxon>Bacillati</taxon>
        <taxon>Bacillota</taxon>
        <taxon>Clostridia</taxon>
        <taxon>Eubacteriales</taxon>
        <taxon>Peptococcaceae</taxon>
        <taxon>Acididesulfobacillus</taxon>
    </lineage>
</organism>
<name>A0A8S0W874_9FIRM</name>
<gene>
    <name evidence="2" type="ORF">DEACI_1522</name>
    <name evidence="1" type="ORF">DEACI_2246</name>
</gene>
<proteinExistence type="predicted"/>
<dbReference type="RefSeq" id="WP_240986938.1">
    <property type="nucleotide sequence ID" value="NZ_CDGJ01000037.1"/>
</dbReference>
<keyword evidence="3" id="KW-1185">Reference proteome</keyword>
<reference evidence="2" key="1">
    <citation type="submission" date="2014-11" db="EMBL/GenBank/DDBJ databases">
        <authorList>
            <person name="Hornung B.V."/>
        </authorList>
    </citation>
    <scope>NUCLEOTIDE SEQUENCE</scope>
    <source>
        <strain evidence="2">INE</strain>
    </source>
</reference>
<accession>A0A8S0W874</accession>